<keyword evidence="2" id="KW-1185">Reference proteome</keyword>
<dbReference type="RefSeq" id="WP_111623058.1">
    <property type="nucleotide sequence ID" value="NZ_QLLN01000003.1"/>
</dbReference>
<dbReference type="Proteomes" id="UP000249696">
    <property type="component" value="Unassembled WGS sequence"/>
</dbReference>
<accession>A0A327R619</accession>
<name>A0A327R619_9FLAO</name>
<dbReference type="OrthoDB" id="1179369at2"/>
<evidence type="ECO:0000313" key="1">
    <source>
        <dbReference type="EMBL" id="RAJ12300.1"/>
    </source>
</evidence>
<comment type="caution">
    <text evidence="1">The sequence shown here is derived from an EMBL/GenBank/DDBJ whole genome shotgun (WGS) entry which is preliminary data.</text>
</comment>
<dbReference type="EMBL" id="QLLN01000003">
    <property type="protein sequence ID" value="RAJ12300.1"/>
    <property type="molecule type" value="Genomic_DNA"/>
</dbReference>
<sequence>MLGLVHEIVLKYSADAIMVIEQEQQDNQDGSESDLDEEVIDFDLPIKQLPPTNYLYSSNRFEMPTNSNLEIQIIGISQPTPPPEHIG</sequence>
<proteinExistence type="predicted"/>
<protein>
    <submittedName>
        <fullName evidence="1">Uncharacterized protein</fullName>
    </submittedName>
</protein>
<dbReference type="AlphaFoldDB" id="A0A327R619"/>
<organism evidence="1 2">
    <name type="scientific">Arenibacter echinorum</name>
    <dbReference type="NCBI Taxonomy" id="440515"/>
    <lineage>
        <taxon>Bacteria</taxon>
        <taxon>Pseudomonadati</taxon>
        <taxon>Bacteroidota</taxon>
        <taxon>Flavobacteriia</taxon>
        <taxon>Flavobacteriales</taxon>
        <taxon>Flavobacteriaceae</taxon>
        <taxon>Arenibacter</taxon>
    </lineage>
</organism>
<reference evidence="1 2" key="1">
    <citation type="submission" date="2018-06" db="EMBL/GenBank/DDBJ databases">
        <title>Genomic Encyclopedia of Archaeal and Bacterial Type Strains, Phase II (KMG-II): from individual species to whole genera.</title>
        <authorList>
            <person name="Goeker M."/>
        </authorList>
    </citation>
    <scope>NUCLEOTIDE SEQUENCE [LARGE SCALE GENOMIC DNA]</scope>
    <source>
        <strain evidence="1 2">DSM 23522</strain>
    </source>
</reference>
<gene>
    <name evidence="1" type="ORF">LV92_01533</name>
</gene>
<evidence type="ECO:0000313" key="2">
    <source>
        <dbReference type="Proteomes" id="UP000249696"/>
    </source>
</evidence>